<organism evidence="2 3">
    <name type="scientific">Gymnopilus dilepis</name>
    <dbReference type="NCBI Taxonomy" id="231916"/>
    <lineage>
        <taxon>Eukaryota</taxon>
        <taxon>Fungi</taxon>
        <taxon>Dikarya</taxon>
        <taxon>Basidiomycota</taxon>
        <taxon>Agaricomycotina</taxon>
        <taxon>Agaricomycetes</taxon>
        <taxon>Agaricomycetidae</taxon>
        <taxon>Agaricales</taxon>
        <taxon>Agaricineae</taxon>
        <taxon>Hymenogastraceae</taxon>
        <taxon>Gymnopilus</taxon>
    </lineage>
</organism>
<evidence type="ECO:0000256" key="1">
    <source>
        <dbReference type="SAM" id="MobiDB-lite"/>
    </source>
</evidence>
<proteinExistence type="predicted"/>
<accession>A0A409WLI2</accession>
<dbReference type="EMBL" id="NHYE01005003">
    <property type="protein sequence ID" value="PPQ79357.1"/>
    <property type="molecule type" value="Genomic_DNA"/>
</dbReference>
<feature type="compositionally biased region" description="Basic and acidic residues" evidence="1">
    <location>
        <begin position="1"/>
        <end position="19"/>
    </location>
</feature>
<keyword evidence="3" id="KW-1185">Reference proteome</keyword>
<comment type="caution">
    <text evidence="2">The sequence shown here is derived from an EMBL/GenBank/DDBJ whole genome shotgun (WGS) entry which is preliminary data.</text>
</comment>
<feature type="region of interest" description="Disordered" evidence="1">
    <location>
        <begin position="1"/>
        <end position="35"/>
    </location>
</feature>
<evidence type="ECO:0000313" key="2">
    <source>
        <dbReference type="EMBL" id="PPQ79357.1"/>
    </source>
</evidence>
<dbReference type="InParanoid" id="A0A409WLI2"/>
<sequence length="88" mass="10280">MKGVKKDRNLEGRSSEKGRVPQPANENRPDSEMPIKIKPLRHTISQYKHKIKHRTTRMKDTMSGCCPLRAVLGAAALDVWTRRRDWKW</sequence>
<protein>
    <submittedName>
        <fullName evidence="2">Uncharacterized protein</fullName>
    </submittedName>
</protein>
<reference evidence="2 3" key="1">
    <citation type="journal article" date="2018" name="Evol. Lett.">
        <title>Horizontal gene cluster transfer increased hallucinogenic mushroom diversity.</title>
        <authorList>
            <person name="Reynolds H.T."/>
            <person name="Vijayakumar V."/>
            <person name="Gluck-Thaler E."/>
            <person name="Korotkin H.B."/>
            <person name="Matheny P.B."/>
            <person name="Slot J.C."/>
        </authorList>
    </citation>
    <scope>NUCLEOTIDE SEQUENCE [LARGE SCALE GENOMIC DNA]</scope>
    <source>
        <strain evidence="2 3">SRW20</strain>
    </source>
</reference>
<gene>
    <name evidence="2" type="ORF">CVT26_007739</name>
</gene>
<dbReference type="Proteomes" id="UP000284706">
    <property type="component" value="Unassembled WGS sequence"/>
</dbReference>
<name>A0A409WLI2_9AGAR</name>
<dbReference type="AlphaFoldDB" id="A0A409WLI2"/>
<evidence type="ECO:0000313" key="3">
    <source>
        <dbReference type="Proteomes" id="UP000284706"/>
    </source>
</evidence>